<dbReference type="Gene3D" id="2.60.40.10">
    <property type="entry name" value="Immunoglobulins"/>
    <property type="match status" value="1"/>
</dbReference>
<dbReference type="SMART" id="SM00089">
    <property type="entry name" value="PKD"/>
    <property type="match status" value="1"/>
</dbReference>
<dbReference type="InterPro" id="IPR052025">
    <property type="entry name" value="Xyloglucanase_GH74"/>
</dbReference>
<feature type="domain" description="PKD" evidence="2">
    <location>
        <begin position="758"/>
        <end position="830"/>
    </location>
</feature>
<feature type="signal peptide" evidence="1">
    <location>
        <begin position="1"/>
        <end position="24"/>
    </location>
</feature>
<dbReference type="OrthoDB" id="5664384at2"/>
<dbReference type="SUPFAM" id="SSF110296">
    <property type="entry name" value="Oligoxyloglucan reducing end-specific cellobiohydrolase"/>
    <property type="match status" value="3"/>
</dbReference>
<sequence>MHSKVTARRLGWLLVALLPTLAVAAESSSEDPREESWQIEQRQRWFEESRGLRQHPEAARLRADAAATLNLQRLALDPVRSASGETWQQIGPSSMNMVDWIMGRVAGRLNAITPLPGDDDTVYAGSAAGGVWKTTNGGQGWTPVFDEVGTLPVGAITLDPSLASTVWVGTGDKNGGGCAGYFGQGVYLSEDAGASWVARNGSGGGAMPLSIINAVAVQPTDGNVVLVGGAGSCNASGTLSGAGVYRSTDKGLSWTKVLNNNVEDLLFVPGTATVYAGLVGVGVQKSIDGGATWVPANTGISVSGSRLRLAMAPSNSAVLYVLMGSKIYRSGDAGANWTLQNSNACEGQCGYNQTIAVHPTQADTVLLGTIRVARSTDAGVSFTPLTSTWGTAQAVHQDTHVVRYSSSNPNRFWVGSDGGIWRSDDGGTSFLNMNANINITQFYDIAVNPLDANIVLGGAQDNGSSGRRTSLVWDLTFASGDGFMNAFDENTPSIVFQTSYPQGNLPNIVRSFDGGSPGSYSTMPTSGLVATSAFQFLTPMASAGSLLFVSSNVLYRANTTGNSWTAVSGNVGTISVITPQVHGSMTPAYIGTANGQIHASPDAGIPSPVFNNVTGDYPGGRVSDIAMDPVDAQRVFITRAGFGQSRLYRSTSGGTNWTAVGTGLPNVPANAVAIDPLNTNRLFVGTDIGVYESTDGGDNFSAYSAGLPLGVVVSDLEIDDLPHVLTAGTYSRGAWRVVLAGSVGNAPPTADFSIERDGLDASFSDQSLDNDGSIVSHLWDFGDGSATSVETDPMHAYPGPGNYTAALTVTDNGGLTGSYSRIVRIAAPPITLVNGIALTNQSAAQGDQVYYTLEVPIGAYDLHFETSGNVPNQDADLTVLRGSQFLCQSAGGTSDEECNFPTPQSGTYTAIVDAYTALTNYTILASYVLPPDEIFANGFD</sequence>
<dbReference type="PROSITE" id="PS50093">
    <property type="entry name" value="PKD"/>
    <property type="match status" value="1"/>
</dbReference>
<evidence type="ECO:0000256" key="1">
    <source>
        <dbReference type="SAM" id="SignalP"/>
    </source>
</evidence>
<dbReference type="STRING" id="578942.SAMN05216289_10824"/>
<name>A0A1I4X7V7_9GAMM</name>
<dbReference type="GO" id="GO:0010411">
    <property type="term" value="P:xyloglucan metabolic process"/>
    <property type="evidence" value="ECO:0007669"/>
    <property type="project" value="TreeGrafter"/>
</dbReference>
<proteinExistence type="predicted"/>
<dbReference type="InterPro" id="IPR022409">
    <property type="entry name" value="PKD/Chitinase_dom"/>
</dbReference>
<evidence type="ECO:0000313" key="3">
    <source>
        <dbReference type="EMBL" id="SFN21526.1"/>
    </source>
</evidence>
<dbReference type="InterPro" id="IPR035986">
    <property type="entry name" value="PKD_dom_sf"/>
</dbReference>
<dbReference type="PANTHER" id="PTHR43739">
    <property type="entry name" value="XYLOGLUCANASE (EUROFUNG)"/>
    <property type="match status" value="1"/>
</dbReference>
<reference evidence="3 4" key="1">
    <citation type="submission" date="2016-10" db="EMBL/GenBank/DDBJ databases">
        <authorList>
            <person name="de Groot N.N."/>
        </authorList>
    </citation>
    <scope>NUCLEOTIDE SEQUENCE [LARGE SCALE GENOMIC DNA]</scope>
    <source>
        <strain evidence="3 4">CGMCC 1.7659</strain>
    </source>
</reference>
<feature type="chain" id="PRO_5011578516" evidence="1">
    <location>
        <begin position="25"/>
        <end position="940"/>
    </location>
</feature>
<gene>
    <name evidence="3" type="ORF">SAMN05216289_10824</name>
</gene>
<dbReference type="InterPro" id="IPR013783">
    <property type="entry name" value="Ig-like_fold"/>
</dbReference>
<dbReference type="Pfam" id="PF18911">
    <property type="entry name" value="PKD_4"/>
    <property type="match status" value="1"/>
</dbReference>
<protein>
    <submittedName>
        <fullName evidence="3">PKD domain-containing protein</fullName>
    </submittedName>
</protein>
<dbReference type="Gene3D" id="2.60.120.380">
    <property type="match status" value="1"/>
</dbReference>
<dbReference type="PANTHER" id="PTHR43739:SF5">
    <property type="entry name" value="EXO-ALPHA-SIALIDASE"/>
    <property type="match status" value="1"/>
</dbReference>
<dbReference type="EMBL" id="FOVF01000008">
    <property type="protein sequence ID" value="SFN21526.1"/>
    <property type="molecule type" value="Genomic_DNA"/>
</dbReference>
<dbReference type="SUPFAM" id="SSF49299">
    <property type="entry name" value="PKD domain"/>
    <property type="match status" value="1"/>
</dbReference>
<organism evidence="3 4">
    <name type="scientific">Dokdonella immobilis</name>
    <dbReference type="NCBI Taxonomy" id="578942"/>
    <lineage>
        <taxon>Bacteria</taxon>
        <taxon>Pseudomonadati</taxon>
        <taxon>Pseudomonadota</taxon>
        <taxon>Gammaproteobacteria</taxon>
        <taxon>Lysobacterales</taxon>
        <taxon>Rhodanobacteraceae</taxon>
        <taxon>Dokdonella</taxon>
    </lineage>
</organism>
<dbReference type="InterPro" id="IPR015943">
    <property type="entry name" value="WD40/YVTN_repeat-like_dom_sf"/>
</dbReference>
<keyword evidence="1" id="KW-0732">Signal</keyword>
<dbReference type="RefSeq" id="WP_092406695.1">
    <property type="nucleotide sequence ID" value="NZ_FOVF01000008.1"/>
</dbReference>
<dbReference type="InterPro" id="IPR000601">
    <property type="entry name" value="PKD_dom"/>
</dbReference>
<keyword evidence="4" id="KW-1185">Reference proteome</keyword>
<dbReference type="Proteomes" id="UP000198575">
    <property type="component" value="Unassembled WGS sequence"/>
</dbReference>
<dbReference type="CDD" id="cd00146">
    <property type="entry name" value="PKD"/>
    <property type="match status" value="1"/>
</dbReference>
<dbReference type="Gene3D" id="2.130.10.10">
    <property type="entry name" value="YVTN repeat-like/Quinoprotein amine dehydrogenase"/>
    <property type="match status" value="5"/>
</dbReference>
<dbReference type="AlphaFoldDB" id="A0A1I4X7V7"/>
<dbReference type="CDD" id="cd15482">
    <property type="entry name" value="Sialidase_non-viral"/>
    <property type="match status" value="1"/>
</dbReference>
<accession>A0A1I4X7V7</accession>
<evidence type="ECO:0000259" key="2">
    <source>
        <dbReference type="PROSITE" id="PS50093"/>
    </source>
</evidence>
<evidence type="ECO:0000313" key="4">
    <source>
        <dbReference type="Proteomes" id="UP000198575"/>
    </source>
</evidence>